<dbReference type="AlphaFoldDB" id="A0A1N7ES55"/>
<evidence type="ECO:0000313" key="2">
    <source>
        <dbReference type="EMBL" id="SIR90958.1"/>
    </source>
</evidence>
<keyword evidence="3" id="KW-1185">Reference proteome</keyword>
<dbReference type="Proteomes" id="UP000186019">
    <property type="component" value="Unassembled WGS sequence"/>
</dbReference>
<feature type="region of interest" description="Disordered" evidence="1">
    <location>
        <begin position="1"/>
        <end position="29"/>
    </location>
</feature>
<accession>A0A1N7ES55</accession>
<evidence type="ECO:0000256" key="1">
    <source>
        <dbReference type="SAM" id="MobiDB-lite"/>
    </source>
</evidence>
<sequence>MSRSDKQGKTMQTHVMDGPRPATPNVDRPWDSLKEVFRRINIRQGDRATHRAYHSLYEDMLN</sequence>
<protein>
    <submittedName>
        <fullName evidence="2">Uncharacterized protein</fullName>
    </submittedName>
</protein>
<proteinExistence type="predicted"/>
<dbReference type="EMBL" id="FTNV01000001">
    <property type="protein sequence ID" value="SIR90958.1"/>
    <property type="molecule type" value="Genomic_DNA"/>
</dbReference>
<dbReference type="RefSeq" id="WP_076530678.1">
    <property type="nucleotide sequence ID" value="NZ_FOAC01000001.1"/>
</dbReference>
<evidence type="ECO:0000313" key="3">
    <source>
        <dbReference type="Proteomes" id="UP000186019"/>
    </source>
</evidence>
<name>A0A1N7ES55_9RHOB</name>
<organism evidence="2 3">
    <name type="scientific">Roseovarius nanhaiticus</name>
    <dbReference type="NCBI Taxonomy" id="573024"/>
    <lineage>
        <taxon>Bacteria</taxon>
        <taxon>Pseudomonadati</taxon>
        <taxon>Pseudomonadota</taxon>
        <taxon>Alphaproteobacteria</taxon>
        <taxon>Rhodobacterales</taxon>
        <taxon>Roseobacteraceae</taxon>
        <taxon>Roseovarius</taxon>
    </lineage>
</organism>
<gene>
    <name evidence="2" type="ORF">SAMN05421666_0491</name>
</gene>
<reference evidence="2 3" key="1">
    <citation type="submission" date="2017-01" db="EMBL/GenBank/DDBJ databases">
        <authorList>
            <person name="Mah S.A."/>
            <person name="Swanson W.J."/>
            <person name="Moy G.W."/>
            <person name="Vacquier V.D."/>
        </authorList>
    </citation>
    <scope>NUCLEOTIDE SEQUENCE [LARGE SCALE GENOMIC DNA]</scope>
    <source>
        <strain evidence="2 3">DSM 29590</strain>
    </source>
</reference>